<evidence type="ECO:0000313" key="4">
    <source>
        <dbReference type="EMBL" id="BCS19621.1"/>
    </source>
</evidence>
<feature type="domain" description="NAD(P)-binding" evidence="3">
    <location>
        <begin position="13"/>
        <end position="193"/>
    </location>
</feature>
<dbReference type="InterPro" id="IPR036291">
    <property type="entry name" value="NAD(P)-bd_dom_sf"/>
</dbReference>
<dbReference type="EMBL" id="AP024444">
    <property type="protein sequence ID" value="BCS19621.1"/>
    <property type="molecule type" value="Genomic_DNA"/>
</dbReference>
<feature type="transmembrane region" description="Helical" evidence="2">
    <location>
        <begin position="270"/>
        <end position="288"/>
    </location>
</feature>
<evidence type="ECO:0000259" key="3">
    <source>
        <dbReference type="Pfam" id="PF13460"/>
    </source>
</evidence>
<dbReference type="SUPFAM" id="SSF51735">
    <property type="entry name" value="NAD(P)-binding Rossmann-fold domains"/>
    <property type="match status" value="1"/>
</dbReference>
<evidence type="ECO:0000313" key="5">
    <source>
        <dbReference type="Proteomes" id="UP000654913"/>
    </source>
</evidence>
<keyword evidence="2" id="KW-0812">Transmembrane</keyword>
<accession>A0A7R7XDW0</accession>
<gene>
    <name evidence="4" type="ORF">APUU_20053A</name>
</gene>
<evidence type="ECO:0000256" key="1">
    <source>
        <dbReference type="ARBA" id="ARBA00038376"/>
    </source>
</evidence>
<dbReference type="RefSeq" id="XP_041551815.1">
    <property type="nucleotide sequence ID" value="XM_041698651.1"/>
</dbReference>
<sequence length="289" mass="31221">MHSNKMPTYALLGATGSTGSSVLRRLLQTASETDSFSVNILVRSRPKLLGMFPGLDQRRSPTVRIFQGESTNPELLDAVLHNASILFMCVGQNGSPMGMTLVQDSAVAVVDALRRQRRHQGSACTVIQLRSASLNPALSVQVPRLVHRLVSFCLFAGYSDLRRACEVWHDASLAGLLQYVLVDPPTLHDADGRRATGHELIIAESQTICLSYADLGVALCEIADRALEFQGKAVGVTATGPVRHTWGVLLGYLAQGGMAHLQYRHGKEKLIVVGIGLVLILGCLYVTIP</sequence>
<keyword evidence="2" id="KW-1133">Transmembrane helix</keyword>
<keyword evidence="5" id="KW-1185">Reference proteome</keyword>
<name>A0A7R7XDW0_9EURO</name>
<dbReference type="PANTHER" id="PTHR43355:SF2">
    <property type="entry name" value="FLAVIN REDUCTASE (NADPH)"/>
    <property type="match status" value="1"/>
</dbReference>
<dbReference type="Pfam" id="PF13460">
    <property type="entry name" value="NAD_binding_10"/>
    <property type="match status" value="1"/>
</dbReference>
<protein>
    <recommendedName>
        <fullName evidence="3">NAD(P)-binding domain-containing protein</fullName>
    </recommendedName>
</protein>
<keyword evidence="2" id="KW-0472">Membrane</keyword>
<dbReference type="PANTHER" id="PTHR43355">
    <property type="entry name" value="FLAVIN REDUCTASE (NADPH)"/>
    <property type="match status" value="1"/>
</dbReference>
<dbReference type="Proteomes" id="UP000654913">
    <property type="component" value="Chromosome 2"/>
</dbReference>
<dbReference type="KEGG" id="apuu:APUU_20053A"/>
<dbReference type="Gene3D" id="3.40.50.720">
    <property type="entry name" value="NAD(P)-binding Rossmann-like Domain"/>
    <property type="match status" value="1"/>
</dbReference>
<dbReference type="AlphaFoldDB" id="A0A7R7XDW0"/>
<dbReference type="GO" id="GO:0016646">
    <property type="term" value="F:oxidoreductase activity, acting on the CH-NH group of donors, NAD or NADP as acceptor"/>
    <property type="evidence" value="ECO:0007669"/>
    <property type="project" value="TreeGrafter"/>
</dbReference>
<reference evidence="4" key="1">
    <citation type="submission" date="2021-01" db="EMBL/GenBank/DDBJ databases">
        <authorList>
            <consortium name="Aspergillus puulaauensis MK2 genome sequencing consortium"/>
            <person name="Kazuki M."/>
            <person name="Futagami T."/>
        </authorList>
    </citation>
    <scope>NUCLEOTIDE SEQUENCE</scope>
    <source>
        <strain evidence="4">MK2</strain>
    </source>
</reference>
<organism evidence="4 5">
    <name type="scientific">Aspergillus puulaauensis</name>
    <dbReference type="NCBI Taxonomy" id="1220207"/>
    <lineage>
        <taxon>Eukaryota</taxon>
        <taxon>Fungi</taxon>
        <taxon>Dikarya</taxon>
        <taxon>Ascomycota</taxon>
        <taxon>Pezizomycotina</taxon>
        <taxon>Eurotiomycetes</taxon>
        <taxon>Eurotiomycetidae</taxon>
        <taxon>Eurotiales</taxon>
        <taxon>Aspergillaceae</taxon>
        <taxon>Aspergillus</taxon>
    </lineage>
</organism>
<proteinExistence type="inferred from homology"/>
<reference evidence="4" key="2">
    <citation type="submission" date="2021-02" db="EMBL/GenBank/DDBJ databases">
        <title>Aspergillus puulaauensis MK2 genome sequence.</title>
        <authorList>
            <person name="Futagami T."/>
            <person name="Mori K."/>
            <person name="Kadooka C."/>
            <person name="Tanaka T."/>
        </authorList>
    </citation>
    <scope>NUCLEOTIDE SEQUENCE</scope>
    <source>
        <strain evidence="4">MK2</strain>
    </source>
</reference>
<evidence type="ECO:0000256" key="2">
    <source>
        <dbReference type="SAM" id="Phobius"/>
    </source>
</evidence>
<dbReference type="OrthoDB" id="10254221at2759"/>
<dbReference type="InterPro" id="IPR051606">
    <property type="entry name" value="Polyketide_Oxido-like"/>
</dbReference>
<comment type="similarity">
    <text evidence="1">Belongs to the avfA family.</text>
</comment>
<dbReference type="GeneID" id="64969626"/>
<dbReference type="InterPro" id="IPR016040">
    <property type="entry name" value="NAD(P)-bd_dom"/>
</dbReference>